<dbReference type="RefSeq" id="WP_047786012.1">
    <property type="nucleotide sequence ID" value="NZ_JZWI01000023.1"/>
</dbReference>
<dbReference type="Proteomes" id="UP000035170">
    <property type="component" value="Unassembled WGS sequence"/>
</dbReference>
<sequence>MTSAHQTRPPAFAPMAKLSRALRIGETSSVMLTRECLRRIAAHDAVFKSFLAVYEEEALAAAALADEELRAGHDRGPLHGIPLALKDLVNIQGKPTTAGSPLLSANIAQQDAAIVRRIADAGGVIVGKTHMVQFALGAWGTNTHMDTPRNPAGRATDTLVAGGSSSGSAVAVAAHLVPWAIGSDTGGSVRVPAAYCGIVGFKPTIDALPREGVYALSESLDSVGLIASSVQDARLCFEALVGAPGSGADARRRIGVLEADELAPLAPAVARCHAQSLQRLEQAGFSLVPFRFPASLAAFKEPTNAIMIAEGAWVNDRFLDDPDAPMDPSVRSRLVAARATTAVQYLQAQATASRWQQEFAGEMDRLGLSAVAMPVTAMTAPRLEDVDHNVAPVHFTRPVNLLALCGISLPAGEDDDARPIGLQLVGRAGGDHALLGVAAEVAAALHPSRIPPQEMRNA</sequence>
<organism evidence="2 3">
    <name type="scientific">Variovorax paradoxus</name>
    <dbReference type="NCBI Taxonomy" id="34073"/>
    <lineage>
        <taxon>Bacteria</taxon>
        <taxon>Pseudomonadati</taxon>
        <taxon>Pseudomonadota</taxon>
        <taxon>Betaproteobacteria</taxon>
        <taxon>Burkholderiales</taxon>
        <taxon>Comamonadaceae</taxon>
        <taxon>Variovorax</taxon>
    </lineage>
</organism>
<proteinExistence type="predicted"/>
<dbReference type="Pfam" id="PF01425">
    <property type="entry name" value="Amidase"/>
    <property type="match status" value="1"/>
</dbReference>
<dbReference type="PANTHER" id="PTHR11895:SF176">
    <property type="entry name" value="AMIDASE AMID-RELATED"/>
    <property type="match status" value="1"/>
</dbReference>
<evidence type="ECO:0000313" key="2">
    <source>
        <dbReference type="EMBL" id="KLN54500.1"/>
    </source>
</evidence>
<comment type="caution">
    <text evidence="2">The sequence shown here is derived from an EMBL/GenBank/DDBJ whole genome shotgun (WGS) entry which is preliminary data.</text>
</comment>
<feature type="domain" description="Amidase" evidence="1">
    <location>
        <begin position="32"/>
        <end position="435"/>
    </location>
</feature>
<dbReference type="InterPro" id="IPR020556">
    <property type="entry name" value="Amidase_CS"/>
</dbReference>
<dbReference type="AlphaFoldDB" id="A0A0H2MC08"/>
<dbReference type="EC" id="6.3.5.7" evidence="2"/>
<evidence type="ECO:0000313" key="3">
    <source>
        <dbReference type="Proteomes" id="UP000035170"/>
    </source>
</evidence>
<dbReference type="Gene3D" id="3.90.1300.10">
    <property type="entry name" value="Amidase signature (AS) domain"/>
    <property type="match status" value="1"/>
</dbReference>
<dbReference type="InterPro" id="IPR000120">
    <property type="entry name" value="Amidase"/>
</dbReference>
<name>A0A0H2MC08_VARPD</name>
<keyword evidence="2" id="KW-0808">Transferase</keyword>
<dbReference type="PANTHER" id="PTHR11895">
    <property type="entry name" value="TRANSAMIDASE"/>
    <property type="match status" value="1"/>
</dbReference>
<protein>
    <submittedName>
        <fullName evidence="2">Glutamyl-tRNA(Gln) amidotransferase subunit A</fullName>
        <ecNumber evidence="2">6.3.5.7</ecNumber>
    </submittedName>
</protein>
<dbReference type="GO" id="GO:0050567">
    <property type="term" value="F:glutaminyl-tRNA synthase (glutamine-hydrolyzing) activity"/>
    <property type="evidence" value="ECO:0007669"/>
    <property type="project" value="UniProtKB-EC"/>
</dbReference>
<keyword evidence="2" id="KW-0436">Ligase</keyword>
<dbReference type="PATRIC" id="fig|34073.19.peg.4523"/>
<dbReference type="EMBL" id="JZWI01000023">
    <property type="protein sequence ID" value="KLN54500.1"/>
    <property type="molecule type" value="Genomic_DNA"/>
</dbReference>
<keyword evidence="3" id="KW-1185">Reference proteome</keyword>
<gene>
    <name evidence="2" type="primary">gatA4</name>
    <name evidence="2" type="ORF">VPARA_44220</name>
</gene>
<dbReference type="InterPro" id="IPR023631">
    <property type="entry name" value="Amidase_dom"/>
</dbReference>
<dbReference type="InterPro" id="IPR036928">
    <property type="entry name" value="AS_sf"/>
</dbReference>
<dbReference type="SUPFAM" id="SSF75304">
    <property type="entry name" value="Amidase signature (AS) enzymes"/>
    <property type="match status" value="1"/>
</dbReference>
<reference evidence="2 3" key="1">
    <citation type="submission" date="2015-03" db="EMBL/GenBank/DDBJ databases">
        <title>Genome sequence of Variovorax paradoxus TBEA6.</title>
        <authorList>
            <person name="Poehlein A."/>
            <person name="Schuldes J."/>
            <person name="Wuebbeler J.H."/>
            <person name="Hiessl S."/>
            <person name="Steinbuechel A."/>
            <person name="Daniel R."/>
        </authorList>
    </citation>
    <scope>NUCLEOTIDE SEQUENCE [LARGE SCALE GENOMIC DNA]</scope>
    <source>
        <strain evidence="2 3">TBEA6</strain>
    </source>
</reference>
<dbReference type="GO" id="GO:0016740">
    <property type="term" value="F:transferase activity"/>
    <property type="evidence" value="ECO:0007669"/>
    <property type="project" value="UniProtKB-KW"/>
</dbReference>
<accession>A0A0H2MC08</accession>
<dbReference type="PROSITE" id="PS00571">
    <property type="entry name" value="AMIDASES"/>
    <property type="match status" value="1"/>
</dbReference>
<evidence type="ECO:0000259" key="1">
    <source>
        <dbReference type="Pfam" id="PF01425"/>
    </source>
</evidence>